<proteinExistence type="predicted"/>
<accession>A0ABV7J1P0</accession>
<evidence type="ECO:0000313" key="1">
    <source>
        <dbReference type="EMBL" id="MFC3181718.1"/>
    </source>
</evidence>
<dbReference type="RefSeq" id="WP_380073307.1">
    <property type="nucleotide sequence ID" value="NZ_JBHRTO010000001.1"/>
</dbReference>
<reference evidence="2" key="1">
    <citation type="journal article" date="2019" name="Int. J. Syst. Evol. Microbiol.">
        <title>The Global Catalogue of Microorganisms (GCM) 10K type strain sequencing project: providing services to taxonomists for standard genome sequencing and annotation.</title>
        <authorList>
            <consortium name="The Broad Institute Genomics Platform"/>
            <consortium name="The Broad Institute Genome Sequencing Center for Infectious Disease"/>
            <person name="Wu L."/>
            <person name="Ma J."/>
        </authorList>
    </citation>
    <scope>NUCLEOTIDE SEQUENCE [LARGE SCALE GENOMIC DNA]</scope>
    <source>
        <strain evidence="2">KCTC 52039</strain>
    </source>
</reference>
<organism evidence="1 2">
    <name type="scientific">Cypionkella sinensis</name>
    <dbReference type="NCBI Taxonomy" id="1756043"/>
    <lineage>
        <taxon>Bacteria</taxon>
        <taxon>Pseudomonadati</taxon>
        <taxon>Pseudomonadota</taxon>
        <taxon>Alphaproteobacteria</taxon>
        <taxon>Rhodobacterales</taxon>
        <taxon>Paracoccaceae</taxon>
        <taxon>Cypionkella</taxon>
    </lineage>
</organism>
<dbReference type="Gene3D" id="3.90.550.10">
    <property type="entry name" value="Spore Coat Polysaccharide Biosynthesis Protein SpsA, Chain A"/>
    <property type="match status" value="1"/>
</dbReference>
<name>A0ABV7J1P0_9RHOB</name>
<evidence type="ECO:0008006" key="3">
    <source>
        <dbReference type="Google" id="ProtNLM"/>
    </source>
</evidence>
<dbReference type="EMBL" id="JBHRTO010000001">
    <property type="protein sequence ID" value="MFC3181718.1"/>
    <property type="molecule type" value="Genomic_DNA"/>
</dbReference>
<sequence>MTYALICASHNDEILNANLARSPMITEGRVPLHLQRGATSAAVAYNRAIDTTDADILIFAHHDVYLPRGWEDLLTRRLREVAAHDPNWALYGPFGVGLDASHIGPVWSSSIGLIVGRVPTTPAEVQSYDEMVIVMRRSAGLRFDEALPGWHMYGTDIVTTARTCGLHAYAGALPTIHNDRYHDHLRDDFVQCYTAMRHKWRDHLPLRTPIIKISKSGLHLYKNRWQDYRSEKFRANMSVGINHAPEYLASICGWSDLTASA</sequence>
<dbReference type="SUPFAM" id="SSF53448">
    <property type="entry name" value="Nucleotide-diphospho-sugar transferases"/>
    <property type="match status" value="1"/>
</dbReference>
<protein>
    <recommendedName>
        <fullName evidence="3">Glycosyltransferase</fullName>
    </recommendedName>
</protein>
<gene>
    <name evidence="1" type="ORF">ACFOGH_12010</name>
</gene>
<comment type="caution">
    <text evidence="1">The sequence shown here is derived from an EMBL/GenBank/DDBJ whole genome shotgun (WGS) entry which is preliminary data.</text>
</comment>
<dbReference type="InterPro" id="IPR029044">
    <property type="entry name" value="Nucleotide-diphossugar_trans"/>
</dbReference>
<keyword evidence="2" id="KW-1185">Reference proteome</keyword>
<dbReference type="Proteomes" id="UP001595547">
    <property type="component" value="Unassembled WGS sequence"/>
</dbReference>
<evidence type="ECO:0000313" key="2">
    <source>
        <dbReference type="Proteomes" id="UP001595547"/>
    </source>
</evidence>